<dbReference type="InterPro" id="IPR004316">
    <property type="entry name" value="SWEET_rpt"/>
</dbReference>
<organism evidence="2 3">
    <name type="scientific">Buttiauxella ferragutiae ATCC 51602</name>
    <dbReference type="NCBI Taxonomy" id="1354252"/>
    <lineage>
        <taxon>Bacteria</taxon>
        <taxon>Pseudomonadati</taxon>
        <taxon>Pseudomonadota</taxon>
        <taxon>Gammaproteobacteria</taxon>
        <taxon>Enterobacterales</taxon>
        <taxon>Enterobacteriaceae</taxon>
        <taxon>Buttiauxella</taxon>
    </lineage>
</organism>
<dbReference type="NCBIfam" id="NF037968">
    <property type="entry name" value="SemiSWEET_2"/>
    <property type="match status" value="1"/>
</dbReference>
<sequence>MSDFAWLGGVAACCTTGSFALQVIHILKNRDTKAISLSMYLVFVFGVLCWLLYGLTSGDMPLMIANGITLLLAATVLTMKVMNERAK</sequence>
<dbReference type="InterPro" id="IPR047662">
    <property type="entry name" value="SemiSWEET"/>
</dbReference>
<dbReference type="RefSeq" id="WP_064544495.1">
    <property type="nucleotide sequence ID" value="NZ_LXEQ01000034.1"/>
</dbReference>
<evidence type="ECO:0008006" key="4">
    <source>
        <dbReference type="Google" id="ProtNLM"/>
    </source>
</evidence>
<evidence type="ECO:0000313" key="3">
    <source>
        <dbReference type="Proteomes" id="UP000078407"/>
    </source>
</evidence>
<dbReference type="Gene3D" id="1.20.1280.290">
    <property type="match status" value="1"/>
</dbReference>
<gene>
    <name evidence="2" type="ORF">M976_02108</name>
</gene>
<evidence type="ECO:0000256" key="1">
    <source>
        <dbReference type="SAM" id="Phobius"/>
    </source>
</evidence>
<feature type="transmembrane region" description="Helical" evidence="1">
    <location>
        <begin position="34"/>
        <end position="56"/>
    </location>
</feature>
<feature type="transmembrane region" description="Helical" evidence="1">
    <location>
        <begin position="62"/>
        <end position="82"/>
    </location>
</feature>
<evidence type="ECO:0000313" key="2">
    <source>
        <dbReference type="EMBL" id="OAT27972.1"/>
    </source>
</evidence>
<dbReference type="Proteomes" id="UP000078407">
    <property type="component" value="Unassembled WGS sequence"/>
</dbReference>
<keyword evidence="1" id="KW-0812">Transmembrane</keyword>
<keyword evidence="1" id="KW-1133">Transmembrane helix</keyword>
<dbReference type="EMBL" id="LXEQ01000034">
    <property type="protein sequence ID" value="OAT27972.1"/>
    <property type="molecule type" value="Genomic_DNA"/>
</dbReference>
<accession>A0ABX2W8N4</accession>
<protein>
    <recommendedName>
        <fullName evidence="4">MtN3 and saliva related transmembrane protein</fullName>
    </recommendedName>
</protein>
<dbReference type="Pfam" id="PF03083">
    <property type="entry name" value="MtN3_slv"/>
    <property type="match status" value="1"/>
</dbReference>
<name>A0ABX2W8N4_9ENTR</name>
<reference evidence="2 3" key="1">
    <citation type="submission" date="2016-04" db="EMBL/GenBank/DDBJ databases">
        <title>ATOL: Assembling a taxonomically balanced genome-scale reconstruction of the evolutionary history of the Enterobacteriaceae.</title>
        <authorList>
            <person name="Plunkett G.III."/>
            <person name="Neeno-Eckwall E.C."/>
            <person name="Glasner J.D."/>
            <person name="Perna N.T."/>
        </authorList>
    </citation>
    <scope>NUCLEOTIDE SEQUENCE [LARGE SCALE GENOMIC DNA]</scope>
    <source>
        <strain evidence="2 3">ATCC 51602</strain>
    </source>
</reference>
<comment type="caution">
    <text evidence="2">The sequence shown here is derived from an EMBL/GenBank/DDBJ whole genome shotgun (WGS) entry which is preliminary data.</text>
</comment>
<feature type="transmembrane region" description="Helical" evidence="1">
    <location>
        <begin position="6"/>
        <end position="27"/>
    </location>
</feature>
<keyword evidence="1" id="KW-0472">Membrane</keyword>
<proteinExistence type="predicted"/>
<keyword evidence="3" id="KW-1185">Reference proteome</keyword>